<dbReference type="Gene3D" id="1.10.510.10">
    <property type="entry name" value="Transferase(Phosphotransferase) domain 1"/>
    <property type="match status" value="1"/>
</dbReference>
<dbReference type="InterPro" id="IPR011009">
    <property type="entry name" value="Kinase-like_dom_sf"/>
</dbReference>
<keyword evidence="3" id="KW-1185">Reference proteome</keyword>
<feature type="domain" description="ABC1 atypical kinase-like" evidence="1">
    <location>
        <begin position="7"/>
        <end position="49"/>
    </location>
</feature>
<dbReference type="GO" id="GO:0006744">
    <property type="term" value="P:ubiquinone biosynthetic process"/>
    <property type="evidence" value="ECO:0007669"/>
    <property type="project" value="TreeGrafter"/>
</dbReference>
<evidence type="ECO:0000313" key="3">
    <source>
        <dbReference type="Proteomes" id="UP001291623"/>
    </source>
</evidence>
<dbReference type="EMBL" id="JAVYJV010000001">
    <property type="protein sequence ID" value="KAK4379789.1"/>
    <property type="molecule type" value="Genomic_DNA"/>
</dbReference>
<evidence type="ECO:0000259" key="1">
    <source>
        <dbReference type="Pfam" id="PF03109"/>
    </source>
</evidence>
<dbReference type="InterPro" id="IPR051409">
    <property type="entry name" value="Atypical_kinase_ADCK"/>
</dbReference>
<gene>
    <name evidence="2" type="ORF">RND71_001651</name>
</gene>
<dbReference type="InterPro" id="IPR004147">
    <property type="entry name" value="ABC1_dom"/>
</dbReference>
<accession>A0AAE1T1A2</accession>
<reference evidence="2" key="1">
    <citation type="submission" date="2023-12" db="EMBL/GenBank/DDBJ databases">
        <title>Genome assembly of Anisodus tanguticus.</title>
        <authorList>
            <person name="Wang Y.-J."/>
        </authorList>
    </citation>
    <scope>NUCLEOTIDE SEQUENCE</scope>
    <source>
        <strain evidence="2">KB-2021</strain>
        <tissue evidence="2">Leaf</tissue>
    </source>
</reference>
<dbReference type="PANTHER" id="PTHR43851">
    <property type="match status" value="1"/>
</dbReference>
<dbReference type="AlphaFoldDB" id="A0AAE1T1A2"/>
<organism evidence="2 3">
    <name type="scientific">Anisodus tanguticus</name>
    <dbReference type="NCBI Taxonomy" id="243964"/>
    <lineage>
        <taxon>Eukaryota</taxon>
        <taxon>Viridiplantae</taxon>
        <taxon>Streptophyta</taxon>
        <taxon>Embryophyta</taxon>
        <taxon>Tracheophyta</taxon>
        <taxon>Spermatophyta</taxon>
        <taxon>Magnoliopsida</taxon>
        <taxon>eudicotyledons</taxon>
        <taxon>Gunneridae</taxon>
        <taxon>Pentapetalae</taxon>
        <taxon>asterids</taxon>
        <taxon>lamiids</taxon>
        <taxon>Solanales</taxon>
        <taxon>Solanaceae</taxon>
        <taxon>Solanoideae</taxon>
        <taxon>Hyoscyameae</taxon>
        <taxon>Anisodus</taxon>
    </lineage>
</organism>
<proteinExistence type="predicted"/>
<dbReference type="SUPFAM" id="SSF56112">
    <property type="entry name" value="Protein kinase-like (PK-like)"/>
    <property type="match status" value="1"/>
</dbReference>
<comment type="caution">
    <text evidence="2">The sequence shown here is derived from an EMBL/GenBank/DDBJ whole genome shotgun (WGS) entry which is preliminary data.</text>
</comment>
<sequence>MLTCLKQTDLNWSNFLYDDSERIIYLIDFGAARDYPKGFVDDYLRMIWMNTKRSKL</sequence>
<dbReference type="Proteomes" id="UP001291623">
    <property type="component" value="Unassembled WGS sequence"/>
</dbReference>
<protein>
    <recommendedName>
        <fullName evidence="1">ABC1 atypical kinase-like domain-containing protein</fullName>
    </recommendedName>
</protein>
<evidence type="ECO:0000313" key="2">
    <source>
        <dbReference type="EMBL" id="KAK4379789.1"/>
    </source>
</evidence>
<name>A0AAE1T1A2_9SOLA</name>
<dbReference type="PANTHER" id="PTHR43851:SF3">
    <property type="entry name" value="COENZYME Q8"/>
    <property type="match status" value="1"/>
</dbReference>
<dbReference type="Pfam" id="PF03109">
    <property type="entry name" value="ABC1"/>
    <property type="match status" value="1"/>
</dbReference>